<protein>
    <submittedName>
        <fullName evidence="2">Uncharacterized protein</fullName>
    </submittedName>
</protein>
<sequence>MRTNMREICSAEKIFSRQRKDILDSGFGSPSHLRECVRALGRRRLDRTYESVMAIGFHDCRCRRRPYPLGTAISSSHALLWFPFSVTGTSSVERATVLFFGLARARAICLYLILGVELCILLLISCCSVV</sequence>
<feature type="transmembrane region" description="Helical" evidence="1">
    <location>
        <begin position="104"/>
        <end position="124"/>
    </location>
</feature>
<proteinExistence type="predicted"/>
<evidence type="ECO:0000313" key="2">
    <source>
        <dbReference type="EMBL" id="CAD1824759.1"/>
    </source>
</evidence>
<keyword evidence="1" id="KW-0472">Membrane</keyword>
<dbReference type="AlphaFoldDB" id="A0A6V7P1R5"/>
<keyword evidence="1" id="KW-0812">Transmembrane</keyword>
<evidence type="ECO:0000256" key="1">
    <source>
        <dbReference type="SAM" id="Phobius"/>
    </source>
</evidence>
<name>A0A6V7P1R5_ANACO</name>
<feature type="transmembrane region" description="Helical" evidence="1">
    <location>
        <begin position="67"/>
        <end position="84"/>
    </location>
</feature>
<keyword evidence="1" id="KW-1133">Transmembrane helix</keyword>
<organism evidence="2">
    <name type="scientific">Ananas comosus var. bracteatus</name>
    <name type="common">red pineapple</name>
    <dbReference type="NCBI Taxonomy" id="296719"/>
    <lineage>
        <taxon>Eukaryota</taxon>
        <taxon>Viridiplantae</taxon>
        <taxon>Streptophyta</taxon>
        <taxon>Embryophyta</taxon>
        <taxon>Tracheophyta</taxon>
        <taxon>Spermatophyta</taxon>
        <taxon>Magnoliopsida</taxon>
        <taxon>Liliopsida</taxon>
        <taxon>Poales</taxon>
        <taxon>Bromeliaceae</taxon>
        <taxon>Bromelioideae</taxon>
        <taxon>Ananas</taxon>
    </lineage>
</organism>
<gene>
    <name evidence="2" type="ORF">CB5_LOCUS7970</name>
</gene>
<dbReference type="EMBL" id="LR862144">
    <property type="protein sequence ID" value="CAD1824759.1"/>
    <property type="molecule type" value="Genomic_DNA"/>
</dbReference>
<reference evidence="2" key="1">
    <citation type="submission" date="2020-07" db="EMBL/GenBank/DDBJ databases">
        <authorList>
            <person name="Lin J."/>
        </authorList>
    </citation>
    <scope>NUCLEOTIDE SEQUENCE</scope>
</reference>
<accession>A0A6V7P1R5</accession>